<dbReference type="EMBL" id="JTAI01000039">
    <property type="protein sequence ID" value="PPS95185.1"/>
    <property type="molecule type" value="Genomic_DNA"/>
</dbReference>
<dbReference type="Proteomes" id="UP000199752">
    <property type="component" value="Chromosome 2"/>
</dbReference>
<gene>
    <name evidence="1" type="ORF">CHUDEA2_1920</name>
    <name evidence="2" type="ORF">GY17_00002145</name>
</gene>
<dbReference type="AlphaFoldDB" id="A0A0S4TDH5"/>
<dbReference type="OrthoDB" id="1740265at2759"/>
<proteinExistence type="predicted"/>
<dbReference type="VEuPathDB" id="CryptoDB:Chro.20209"/>
<dbReference type="VEuPathDB" id="CryptoDB:GY17_00002145"/>
<reference evidence="2 3" key="1">
    <citation type="submission" date="2014-11" db="EMBL/GenBank/DDBJ databases">
        <title>Comparative genomic analysis of Cryptosporidium hominis reveals occurrence of genetic recombination in virulent subtypes.</title>
        <authorList>
            <person name="Guo Y."/>
            <person name="Tang K."/>
            <person name="Frace M."/>
            <person name="Li N."/>
            <person name="Roellig D.M."/>
            <person name="Sammons S."/>
            <person name="Knipe K."/>
            <person name="Rowe L."/>
            <person name="Feng Y."/>
            <person name="Xiao L."/>
        </authorList>
    </citation>
    <scope>NUCLEOTIDE SEQUENCE [LARGE SCALE GENOMIC DNA]</scope>
    <source>
        <strain evidence="2">30976</strain>
    </source>
</reference>
<reference evidence="1" key="2">
    <citation type="submission" date="2015-08" db="EMBL/GenBank/DDBJ databases">
        <authorList>
            <person name="Babu N.S."/>
            <person name="Beckwith C.J."/>
            <person name="Beseler K.G."/>
            <person name="Brison A."/>
            <person name="Carone J.V."/>
            <person name="Caskin T.P."/>
            <person name="Diamond M."/>
            <person name="Durham M.E."/>
            <person name="Foxe J.M."/>
            <person name="Go M."/>
            <person name="Henderson B.A."/>
            <person name="Jones I.B."/>
            <person name="McGettigan J.A."/>
            <person name="Micheletti S.J."/>
            <person name="Nasrallah M.E."/>
            <person name="Ortiz D."/>
            <person name="Piller C.R."/>
            <person name="Privatt S.R."/>
            <person name="Schneider S.L."/>
            <person name="Sharp S."/>
            <person name="Smith T.C."/>
            <person name="Stanton J.D."/>
            <person name="Ullery H.E."/>
            <person name="Wilson R.J."/>
            <person name="Serrano M.G."/>
            <person name="Buck G."/>
            <person name="Lee V."/>
            <person name="Wang Y."/>
            <person name="Carvalho R."/>
            <person name="Voegtly L."/>
            <person name="Shi R."/>
            <person name="Duckworth R."/>
            <person name="Johnson A."/>
            <person name="Loviza R."/>
            <person name="Walstead R."/>
            <person name="Shah Z."/>
            <person name="Kiflezghi M."/>
            <person name="Wade K."/>
            <person name="Ball S.L."/>
            <person name="Bradley K.W."/>
            <person name="Asai D.J."/>
            <person name="Bowman C.A."/>
            <person name="Russell D.A."/>
            <person name="Pope W.H."/>
            <person name="Jacobs-Sera D."/>
            <person name="Hendrix R.W."/>
            <person name="Hatfull G.F."/>
        </authorList>
    </citation>
    <scope>NUCLEOTIDE SEQUENCE [LARGE SCALE GENOMIC DNA]</scope>
</reference>
<evidence type="ECO:0000313" key="1">
    <source>
        <dbReference type="EMBL" id="CUV04548.1"/>
    </source>
</evidence>
<dbReference type="EMBL" id="LN877948">
    <property type="protein sequence ID" value="CUV04548.1"/>
    <property type="molecule type" value="Genomic_DNA"/>
</dbReference>
<keyword evidence="3" id="KW-1185">Reference proteome</keyword>
<organism evidence="1">
    <name type="scientific">Cryptosporidium hominis</name>
    <dbReference type="NCBI Taxonomy" id="237895"/>
    <lineage>
        <taxon>Eukaryota</taxon>
        <taxon>Sar</taxon>
        <taxon>Alveolata</taxon>
        <taxon>Apicomplexa</taxon>
        <taxon>Conoidasida</taxon>
        <taxon>Coccidia</taxon>
        <taxon>Eucoccidiorida</taxon>
        <taxon>Eimeriorina</taxon>
        <taxon>Cryptosporidiidae</taxon>
        <taxon>Cryptosporidium</taxon>
    </lineage>
</organism>
<evidence type="ECO:0000313" key="3">
    <source>
        <dbReference type="Proteomes" id="UP001429100"/>
    </source>
</evidence>
<dbReference type="VEuPathDB" id="CryptoDB:ChTU502y2012_418g0130"/>
<evidence type="ECO:0000313" key="2">
    <source>
        <dbReference type="EMBL" id="PPS95185.1"/>
    </source>
</evidence>
<name>A0A0S4TDH5_CRYHO</name>
<protein>
    <submittedName>
        <fullName evidence="1">Uncharacterized protein</fullName>
    </submittedName>
</protein>
<reference evidence="2 3" key="3">
    <citation type="submission" date="2017-10" db="EMBL/GenBank/DDBJ databases">
        <title>Consistent, comparative and evidence-based genome annotation and re-annotation for the closely-related species, Cryptosporidium parvum, C. hominis and C. tyzzeri.</title>
        <authorList>
            <person name="Baptista R.P."/>
            <person name="Li Y."/>
            <person name="Sateriale A."/>
            <person name="Striepen B."/>
            <person name="Kissinger J.C."/>
        </authorList>
    </citation>
    <scope>NUCLEOTIDE SEQUENCE [LARGE SCALE GENOMIC DNA]</scope>
    <source>
        <strain evidence="2">30976</strain>
    </source>
</reference>
<dbReference type="VEuPathDB" id="CryptoDB:Chro.20208"/>
<sequence>MSFHIKQKSLSFELWEYFYNDGDERLISSDCFQQSTENKYSRLVFALVSLLNGKDIKQNYLKDFHLEKSTTELYEICKYDTFSTKSSDDKCIFNLFSKLKQHVGDLNTCFVGINEFESLINFSEINEKYIVYLIFWVVVKFFESIKIVESDREFNQIVTCYLNLAYNIDHLIWDLIVSDYILSLRKKGIIDVNSITIELNDEVESLFFLLVSPYSICPTLCSLFLLLKSKVIRSRFKYINENSFIDSVINQIVKLIANTLKEISPDMAELSFTITVCRVISNISYDFNNELIQQLYILRDYQKCMIPGLKRINPIFVDRFILYSFISIEQFWIEISKDEGFFSSIINHIPPLELSTSVISLMNPYKEFSKYIVILIVLFSLNNQLSNTGNASKHTIEIMKKLVENPKEPVEILLKYFLFPDYTRDSSAKSNLYIFFRLLSNNICNSSVSLGIVKSICNLIQIHYFPLSETFLYNYLESFPKLVKLCNVDQETSRFDDEIKLNLLSLMNFEGCILIDEMYWLNSSLVYVLLNGINIEFEHILPFVNSISLSIMNIQSTINNQIFANCGYSINKVKTSQNKSNFKVNELHCQKIIKSSNFLFKTKNIDIIIILILDHISDWIKRNDKCISFEWLLKQSTLFINLNINNEYMQGYFSIFFIYLFSRIIEADKLDRKLITINFHIIPWKGILRWIDSWEGVFLQSVLNPRTWRMIFSEIIAIIIPESLIIPSIPNSFSEIQFQYFSLSNANPFKEKINLWLKDRKSLLESLKSKVTTLGSVKSTLKWLEMFYFEPNMAVYFTLEYIFIRESVYVKEQHFQELYFEICSNEAKLREFITNPDTYIKNISNYLSEESSIEIICNISLIMLYFHEVIKHKNPIINHFQSVDFDIFCIIWNKYVNYSKTESQLTSRQISIFFSNIFCRNTNIAQQIVEQGFQYKSLNNCIDFNVYLERTRSFIDRICYITPQILCEHTILPKIANKLDKLLNTRSLIELWGKYNVTDSKVFCLDFKIENQIIQCVSLLSWLSNIIISPSKSAHYSSESSSNEKSAFLPVAERSVVRVLCITQDIINSQLDSRIYHNLIINFNILLKHSVHFIISVANSFPQLNKALKDTLSALKQFMSGHSLSNSSIHHTINTIDEIL</sequence>
<dbReference type="Proteomes" id="UP001429100">
    <property type="component" value="Unassembled WGS sequence"/>
</dbReference>
<accession>A0A0S4TDH5</accession>
<dbReference type="VEuPathDB" id="CryptoDB:CHUDEA2_1920"/>